<evidence type="ECO:0000313" key="1">
    <source>
        <dbReference type="EMBL" id="ORX14174.1"/>
    </source>
</evidence>
<dbReference type="InterPro" id="IPR045773">
    <property type="entry name" value="DUF6226"/>
</dbReference>
<keyword evidence="2" id="KW-1185">Reference proteome</keyword>
<accession>A0A1X2F6Z1</accession>
<reference evidence="1 2" key="1">
    <citation type="submission" date="2016-01" db="EMBL/GenBank/DDBJ databases">
        <title>The new phylogeny of the genus Mycobacterium.</title>
        <authorList>
            <person name="Tarcisio F."/>
            <person name="Conor M."/>
            <person name="Antonella G."/>
            <person name="Elisabetta G."/>
            <person name="Giulia F.S."/>
            <person name="Sara T."/>
            <person name="Anna F."/>
            <person name="Clotilde B."/>
            <person name="Roberto B."/>
            <person name="Veronica D.S."/>
            <person name="Fabio R."/>
            <person name="Monica P."/>
            <person name="Olivier J."/>
            <person name="Enrico T."/>
            <person name="Nicola S."/>
        </authorList>
    </citation>
    <scope>NUCLEOTIDE SEQUENCE [LARGE SCALE GENOMIC DNA]</scope>
    <source>
        <strain evidence="1 2">DSM 44166</strain>
    </source>
</reference>
<proteinExistence type="predicted"/>
<dbReference type="Pfam" id="PF19736">
    <property type="entry name" value="DUF6226"/>
    <property type="match status" value="1"/>
</dbReference>
<sequence>MTNVGHMWGSQGPPPEAYGRVTDAQRYRELHTVAHSLLNDLQQRFDVTRELSTESDRHSPEPAPVVRLVPADPAASALTIVFDAFPGVLVRMGHDGGTHQPVCGCDACDEPVEHCAEQLRGYVEVCVTGAFGERLVHDDTWWHERWYEFPTGVSWDRAPLDVPQRDALREAFAGDEMRWAPWPQRRRRPVEKSVGARP</sequence>
<gene>
    <name evidence="1" type="ORF">AWC27_19750</name>
</gene>
<protein>
    <submittedName>
        <fullName evidence="1">Uncharacterized protein</fullName>
    </submittedName>
</protein>
<comment type="caution">
    <text evidence="1">The sequence shown here is derived from an EMBL/GenBank/DDBJ whole genome shotgun (WGS) entry which is preliminary data.</text>
</comment>
<organism evidence="1 2">
    <name type="scientific">Mycobacterium szulgai</name>
    <dbReference type="NCBI Taxonomy" id="1787"/>
    <lineage>
        <taxon>Bacteria</taxon>
        <taxon>Bacillati</taxon>
        <taxon>Actinomycetota</taxon>
        <taxon>Actinomycetes</taxon>
        <taxon>Mycobacteriales</taxon>
        <taxon>Mycobacteriaceae</taxon>
        <taxon>Mycobacterium</taxon>
    </lineage>
</organism>
<dbReference type="RefSeq" id="WP_085669441.1">
    <property type="nucleotide sequence ID" value="NZ_JACKRU010000752.1"/>
</dbReference>
<dbReference type="OrthoDB" id="3290597at2"/>
<dbReference type="EMBL" id="LQPW01000019">
    <property type="protein sequence ID" value="ORX14174.1"/>
    <property type="molecule type" value="Genomic_DNA"/>
</dbReference>
<dbReference type="Proteomes" id="UP000193317">
    <property type="component" value="Unassembled WGS sequence"/>
</dbReference>
<dbReference type="AlphaFoldDB" id="A0A1X2F6Z1"/>
<evidence type="ECO:0000313" key="2">
    <source>
        <dbReference type="Proteomes" id="UP000193317"/>
    </source>
</evidence>
<name>A0A1X2F6Z1_MYCSZ</name>